<dbReference type="InterPro" id="IPR011335">
    <property type="entry name" value="Restrct_endonuc-II-like"/>
</dbReference>
<reference evidence="2" key="4">
    <citation type="submission" date="2024-06" db="EMBL/GenBank/DDBJ databases">
        <authorList>
            <consortium name="Mycoplasma californicum genome sequencing consortium"/>
            <person name="Hata E."/>
            <person name="Tanaka K."/>
            <person name="Tamamura Y."/>
        </authorList>
    </citation>
    <scope>NUCLEOTIDE SEQUENCE</scope>
    <source>
        <strain evidence="2">HAZ160_1</strain>
    </source>
</reference>
<feature type="domain" description="Restriction endonuclease type II EcoRII C-terminal" evidence="1">
    <location>
        <begin position="123"/>
        <end position="269"/>
    </location>
</feature>
<gene>
    <name evidence="2" type="ORF">MCAL160_0836</name>
</gene>
<dbReference type="GO" id="GO:0009036">
    <property type="term" value="F:type II site-specific deoxyribonuclease activity"/>
    <property type="evidence" value="ECO:0007669"/>
    <property type="project" value="InterPro"/>
</dbReference>
<protein>
    <submittedName>
        <fullName evidence="2">Type II restriction modification system endonuclease</fullName>
    </submittedName>
</protein>
<evidence type="ECO:0000313" key="2">
    <source>
        <dbReference type="EMBL" id="BAP01225.1"/>
    </source>
</evidence>
<dbReference type="EMBL" id="AP013353">
    <property type="protein sequence ID" value="BAP01225.1"/>
    <property type="molecule type" value="Genomic_DNA"/>
</dbReference>
<keyword evidence="2" id="KW-0255">Endonuclease</keyword>
<dbReference type="Gene3D" id="3.40.91.80">
    <property type="match status" value="1"/>
</dbReference>
<organism evidence="2">
    <name type="scientific">Mycoplasmopsis californica HAZ160_1</name>
    <dbReference type="NCBI Taxonomy" id="1397850"/>
    <lineage>
        <taxon>Bacteria</taxon>
        <taxon>Bacillati</taxon>
        <taxon>Mycoplasmatota</taxon>
        <taxon>Mycoplasmoidales</taxon>
        <taxon>Metamycoplasmataceae</taxon>
        <taxon>Mycoplasmopsis</taxon>
    </lineage>
</organism>
<dbReference type="KEGG" id="mcm:MCAL160_0836"/>
<reference evidence="2" key="1">
    <citation type="journal article" date="2014" name="Appl. Environ. Microbiol.">
        <title>Molecular Epidemiology of Cases of Mycoplasma californicum Infection in Japan.</title>
        <authorList>
            <person name="Hata E."/>
            <person name="Suzuki K."/>
            <person name="Hanyu H."/>
            <person name="Itoh M."/>
            <person name="Higuchi H."/>
            <person name="Kobayashi H."/>
        </authorList>
    </citation>
    <scope>NUCLEOTIDE SEQUENCE</scope>
    <source>
        <strain evidence="2">HAZ160_1</strain>
    </source>
</reference>
<dbReference type="AlphaFoldDB" id="A0AAT9F8P1"/>
<dbReference type="SUPFAM" id="SSF52980">
    <property type="entry name" value="Restriction endonuclease-like"/>
    <property type="match status" value="1"/>
</dbReference>
<dbReference type="InterPro" id="IPR038365">
    <property type="entry name" value="EcoRII_C_sf"/>
</dbReference>
<name>A0AAT9F8P1_9BACT</name>
<accession>A0AAT9F8P1</accession>
<dbReference type="CDD" id="cd22320">
    <property type="entry name" value="Ecl18kI-like"/>
    <property type="match status" value="1"/>
</dbReference>
<dbReference type="GO" id="GO:0003677">
    <property type="term" value="F:DNA binding"/>
    <property type="evidence" value="ECO:0007669"/>
    <property type="project" value="InterPro"/>
</dbReference>
<dbReference type="GO" id="GO:0009307">
    <property type="term" value="P:DNA restriction-modification system"/>
    <property type="evidence" value="ECO:0007669"/>
    <property type="project" value="InterPro"/>
</dbReference>
<evidence type="ECO:0000259" key="1">
    <source>
        <dbReference type="Pfam" id="PF09019"/>
    </source>
</evidence>
<reference evidence="2" key="2">
    <citation type="journal article" date="2014" name="Genome Announc.">
        <title>Complete Genome Sequence of Mycoplasma californicum Strain HAZ160_1 from Bovine Mastitic Milk in Japan.</title>
        <authorList>
            <person name="Hata E."/>
            <person name="Murakami K."/>
        </authorList>
    </citation>
    <scope>NUCLEOTIDE SEQUENCE</scope>
    <source>
        <strain evidence="2">HAZ160_1</strain>
    </source>
</reference>
<keyword evidence="2" id="KW-0540">Nuclease</keyword>
<dbReference type="Pfam" id="PF09019">
    <property type="entry name" value="EcoRII-C"/>
    <property type="match status" value="1"/>
</dbReference>
<dbReference type="InterPro" id="IPR015109">
    <property type="entry name" value="Restrct_endonuc_II_EcoRII_C"/>
</dbReference>
<proteinExistence type="predicted"/>
<keyword evidence="2" id="KW-0378">Hydrolase</keyword>
<sequence>MTLLYHKGKIFQERKRVMVNISLDEYKNLVKEKRKNSFKQPYDLVYDNFIKLGYDKVSKEFFLNNASEVVEKLRDSCWNEFKPLEKEFTSKMLRELVDDNYIRNLTPIDAITWFVEEFPEHIYSLALSNTQSRRSRAGKEFESIIELILIGAGIPLDSQGNIGKQVFVSKGLGKLVDLVSPGVLEYILNKRNTVLISAKTTLRERWQEVPEEMGRTGAREMFLATLDDSISSDVLNTLYEANIQVTTTKNIKEKYYTNNGRVLTFEKLVEICLDNISHWENFNHTVEQNKQIIELITKQIEKHHNHKFVEEYYNERLKNVKEKENQNL</sequence>
<reference evidence="2" key="3">
    <citation type="journal article" date="2019" name="Vet. Microbiol.">
        <title>Mutations associated with change of susceptibility to lincosamides and/or macrolides in field and laboratory-derived Mycoplasma californicum strains in Japan, and development of a rapid detection method for these mutations.</title>
        <authorList>
            <person name="Hata E."/>
            <person name="Nagai K."/>
            <person name="Murakami K."/>
        </authorList>
    </citation>
    <scope>NUCLEOTIDE SEQUENCE</scope>
    <source>
        <strain evidence="2">HAZ160_1</strain>
    </source>
</reference>